<evidence type="ECO:0000313" key="7">
    <source>
        <dbReference type="Proteomes" id="UP000533306"/>
    </source>
</evidence>
<keyword evidence="2" id="KW-0732">Signal</keyword>
<gene>
    <name evidence="6" type="ORF">HNR59_003450</name>
</gene>
<protein>
    <submittedName>
        <fullName evidence="6">Arylsulfatase A-like enzyme</fullName>
    </submittedName>
</protein>
<name>A0A7W9VWS7_9HYPH</name>
<proteinExistence type="inferred from homology"/>
<dbReference type="Gene3D" id="3.40.720.10">
    <property type="entry name" value="Alkaline Phosphatase, subunit A"/>
    <property type="match status" value="1"/>
</dbReference>
<evidence type="ECO:0000256" key="3">
    <source>
        <dbReference type="ARBA" id="ARBA00022801"/>
    </source>
</evidence>
<dbReference type="InterPro" id="IPR017850">
    <property type="entry name" value="Alkaline_phosphatase_core_sf"/>
</dbReference>
<feature type="domain" description="Sulfatase N-terminal" evidence="5">
    <location>
        <begin position="5"/>
        <end position="383"/>
    </location>
</feature>
<dbReference type="GO" id="GO:0016787">
    <property type="term" value="F:hydrolase activity"/>
    <property type="evidence" value="ECO:0007669"/>
    <property type="project" value="UniProtKB-KW"/>
</dbReference>
<dbReference type="PANTHER" id="PTHR43108:SF6">
    <property type="entry name" value="N-SULPHOGLUCOSAMINE SULPHOHYDROLASE"/>
    <property type="match status" value="1"/>
</dbReference>
<dbReference type="EMBL" id="JACHEU010000003">
    <property type="protein sequence ID" value="MBB6014056.1"/>
    <property type="molecule type" value="Genomic_DNA"/>
</dbReference>
<keyword evidence="4" id="KW-0325">Glycoprotein</keyword>
<dbReference type="SUPFAM" id="SSF53649">
    <property type="entry name" value="Alkaline phosphatase-like"/>
    <property type="match status" value="1"/>
</dbReference>
<dbReference type="PANTHER" id="PTHR43108">
    <property type="entry name" value="N-ACETYLGLUCOSAMINE-6-SULFATASE FAMILY MEMBER"/>
    <property type="match status" value="1"/>
</dbReference>
<evidence type="ECO:0000256" key="2">
    <source>
        <dbReference type="ARBA" id="ARBA00022729"/>
    </source>
</evidence>
<evidence type="ECO:0000256" key="1">
    <source>
        <dbReference type="ARBA" id="ARBA00008779"/>
    </source>
</evidence>
<organism evidence="6 7">
    <name type="scientific">Aquamicrobium lusatiense</name>
    <dbReference type="NCBI Taxonomy" id="89772"/>
    <lineage>
        <taxon>Bacteria</taxon>
        <taxon>Pseudomonadati</taxon>
        <taxon>Pseudomonadota</taxon>
        <taxon>Alphaproteobacteria</taxon>
        <taxon>Hyphomicrobiales</taxon>
        <taxon>Phyllobacteriaceae</taxon>
        <taxon>Aquamicrobium</taxon>
    </lineage>
</organism>
<evidence type="ECO:0000313" key="6">
    <source>
        <dbReference type="EMBL" id="MBB6014056.1"/>
    </source>
</evidence>
<dbReference type="Proteomes" id="UP000533306">
    <property type="component" value="Unassembled WGS sequence"/>
</dbReference>
<evidence type="ECO:0000259" key="5">
    <source>
        <dbReference type="Pfam" id="PF00884"/>
    </source>
</evidence>
<dbReference type="CDD" id="cd16031">
    <property type="entry name" value="G6S_like"/>
    <property type="match status" value="1"/>
</dbReference>
<dbReference type="InterPro" id="IPR024607">
    <property type="entry name" value="Sulfatase_CS"/>
</dbReference>
<sequence>MTTRPNILFIMSDDHAARAISCYGSGLNSTPNIDRIARDGMRLDRCYVTNSICTPSRASILTGTYNHVNRVTTLDTHIDNRLPHVAKHLRQAGYQTGMFGKWHLGEGRAHQPTGFDEWSVFPGQGEYFDPVMIGPDGAETVPGYASDVLTDKCLDFLERRDPERPFFMMCHHKAPHRPFEPHPRHRHLHADGDLPVPETFDDDYANRAAAAAAAKMRIRADMTYKDLGLVQPEAGAEAGELLIAGRKDRKVPDIAPGQEIRLIDAATGKNFVFTDPRQLALFKYQRYMMRYLQTVAAIDENVGRLLDYLDAEGLTDDTIVIYTSDQGFFLGEHGWFDKRFMYEESLQMPFLIRYPLGIAPGAVSRQIAMNVDFAPTFLDYAGVRTPSYMQGTSLRPVLEQRADADWQDVAYHRYWMHKDDFHNAFAHYGVRDARYKLIYWYNDPLGETGANPGDEPPEWELFDCEADPFELHNRAGDPAFRDVFLTMLEKLDAKMAEIGDSPEHDNAVVRAQLGRG</sequence>
<keyword evidence="7" id="KW-1185">Reference proteome</keyword>
<keyword evidence="3" id="KW-0378">Hydrolase</keyword>
<accession>A0A7W9VWS7</accession>
<reference evidence="6 7" key="1">
    <citation type="submission" date="2020-08" db="EMBL/GenBank/DDBJ databases">
        <title>Genomic Encyclopedia of Type Strains, Phase IV (KMG-IV): sequencing the most valuable type-strain genomes for metagenomic binning, comparative biology and taxonomic classification.</title>
        <authorList>
            <person name="Goeker M."/>
        </authorList>
    </citation>
    <scope>NUCLEOTIDE SEQUENCE [LARGE SCALE GENOMIC DNA]</scope>
    <source>
        <strain evidence="6 7">DSM 11099</strain>
    </source>
</reference>
<dbReference type="PROSITE" id="PS00523">
    <property type="entry name" value="SULFATASE_1"/>
    <property type="match status" value="1"/>
</dbReference>
<comment type="caution">
    <text evidence="6">The sequence shown here is derived from an EMBL/GenBank/DDBJ whole genome shotgun (WGS) entry which is preliminary data.</text>
</comment>
<dbReference type="AlphaFoldDB" id="A0A7W9VWS7"/>
<dbReference type="InterPro" id="IPR000917">
    <property type="entry name" value="Sulfatase_N"/>
</dbReference>
<dbReference type="RefSeq" id="WP_183832229.1">
    <property type="nucleotide sequence ID" value="NZ_JACHEU010000003.1"/>
</dbReference>
<comment type="similarity">
    <text evidence="1">Belongs to the sulfatase family.</text>
</comment>
<dbReference type="Pfam" id="PF00884">
    <property type="entry name" value="Sulfatase"/>
    <property type="match status" value="1"/>
</dbReference>
<evidence type="ECO:0000256" key="4">
    <source>
        <dbReference type="ARBA" id="ARBA00023180"/>
    </source>
</evidence>